<reference evidence="2" key="1">
    <citation type="journal article" date="2017" name="Nature">
        <title>The sunflower genome provides insights into oil metabolism, flowering and Asterid evolution.</title>
        <authorList>
            <person name="Badouin H."/>
            <person name="Gouzy J."/>
            <person name="Grassa C.J."/>
            <person name="Murat F."/>
            <person name="Staton S.E."/>
            <person name="Cottret L."/>
            <person name="Lelandais-Briere C."/>
            <person name="Owens G.L."/>
            <person name="Carrere S."/>
            <person name="Mayjonade B."/>
            <person name="Legrand L."/>
            <person name="Gill N."/>
            <person name="Kane N.C."/>
            <person name="Bowers J.E."/>
            <person name="Hubner S."/>
            <person name="Bellec A."/>
            <person name="Berard A."/>
            <person name="Berges H."/>
            <person name="Blanchet N."/>
            <person name="Boniface M.C."/>
            <person name="Brunel D."/>
            <person name="Catrice O."/>
            <person name="Chaidir N."/>
            <person name="Claudel C."/>
            <person name="Donnadieu C."/>
            <person name="Faraut T."/>
            <person name="Fievet G."/>
            <person name="Helmstetter N."/>
            <person name="King M."/>
            <person name="Knapp S.J."/>
            <person name="Lai Z."/>
            <person name="Le Paslier M.C."/>
            <person name="Lippi Y."/>
            <person name="Lorenzon L."/>
            <person name="Mandel J.R."/>
            <person name="Marage G."/>
            <person name="Marchand G."/>
            <person name="Marquand E."/>
            <person name="Bret-Mestries E."/>
            <person name="Morien E."/>
            <person name="Nambeesan S."/>
            <person name="Nguyen T."/>
            <person name="Pegot-Espagnet P."/>
            <person name="Pouilly N."/>
            <person name="Raftis F."/>
            <person name="Sallet E."/>
            <person name="Schiex T."/>
            <person name="Thomas J."/>
            <person name="Vandecasteele C."/>
            <person name="Vares D."/>
            <person name="Vear F."/>
            <person name="Vautrin S."/>
            <person name="Crespi M."/>
            <person name="Mangin B."/>
            <person name="Burke J.M."/>
            <person name="Salse J."/>
            <person name="Munos S."/>
            <person name="Vincourt P."/>
            <person name="Rieseberg L.H."/>
            <person name="Langlade N.B."/>
        </authorList>
    </citation>
    <scope>NUCLEOTIDE SEQUENCE [LARGE SCALE GENOMIC DNA]</scope>
    <source>
        <strain evidence="2">cv. SF193</strain>
    </source>
</reference>
<sequence>MHYKATLALLRHPDYCISGYSSVDVKRSLFECDKLFNRFSIEERSKFDVVNANDIGKKSATSQSSNNEYIVVTIIVVVDGVSKLPPIRSSAQLKNALQILASIPSRDIKKVKMFWNPQQENNFLTAQELLEDYALLNPI</sequence>
<dbReference type="InterPro" id="IPR010903">
    <property type="entry name" value="DUF1517"/>
</dbReference>
<dbReference type="Proteomes" id="UP000215914">
    <property type="component" value="Chromosome 10"/>
</dbReference>
<protein>
    <submittedName>
        <fullName evidence="1">Uncharacterized protein</fullName>
    </submittedName>
</protein>
<dbReference type="EMBL" id="CM007899">
    <property type="protein sequence ID" value="OTG11110.1"/>
    <property type="molecule type" value="Genomic_DNA"/>
</dbReference>
<dbReference type="OMA" id="CQIQGAL"/>
<gene>
    <name evidence="1" type="ORF">HannXRQ_Chr10g0295171</name>
</gene>
<evidence type="ECO:0000313" key="2">
    <source>
        <dbReference type="Proteomes" id="UP000215914"/>
    </source>
</evidence>
<dbReference type="Pfam" id="PF07466">
    <property type="entry name" value="DUF1517"/>
    <property type="match status" value="1"/>
</dbReference>
<dbReference type="InterPro" id="IPR053023">
    <property type="entry name" value="FLAP_modulator"/>
</dbReference>
<dbReference type="STRING" id="4232.A0A251TJ44"/>
<dbReference type="PANTHER" id="PTHR33975">
    <property type="entry name" value="MYELIN-ASSOCIATED OLIGODENDROCYTE BASIC PROTEIN"/>
    <property type="match status" value="1"/>
</dbReference>
<dbReference type="InParanoid" id="A0A251TJ44"/>
<proteinExistence type="predicted"/>
<dbReference type="GO" id="GO:0009507">
    <property type="term" value="C:chloroplast"/>
    <property type="evidence" value="ECO:0000318"/>
    <property type="project" value="GO_Central"/>
</dbReference>
<dbReference type="PANTHER" id="PTHR33975:SF2">
    <property type="entry name" value="MYELIN-ASSOCIATED OLIGODENDROCYTE BASIC PROTEIN"/>
    <property type="match status" value="1"/>
</dbReference>
<evidence type="ECO:0000313" key="1">
    <source>
        <dbReference type="EMBL" id="OTG11110.1"/>
    </source>
</evidence>
<keyword evidence="2" id="KW-1185">Reference proteome</keyword>
<dbReference type="AlphaFoldDB" id="A0A251TJ44"/>
<accession>A0A251TJ44</accession>
<name>A0A251TJ44_HELAN</name>
<organism evidence="1 2">
    <name type="scientific">Helianthus annuus</name>
    <name type="common">Common sunflower</name>
    <dbReference type="NCBI Taxonomy" id="4232"/>
    <lineage>
        <taxon>Eukaryota</taxon>
        <taxon>Viridiplantae</taxon>
        <taxon>Streptophyta</taxon>
        <taxon>Embryophyta</taxon>
        <taxon>Tracheophyta</taxon>
        <taxon>Spermatophyta</taxon>
        <taxon>Magnoliopsida</taxon>
        <taxon>eudicotyledons</taxon>
        <taxon>Gunneridae</taxon>
        <taxon>Pentapetalae</taxon>
        <taxon>asterids</taxon>
        <taxon>campanulids</taxon>
        <taxon>Asterales</taxon>
        <taxon>Asteraceae</taxon>
        <taxon>Asteroideae</taxon>
        <taxon>Heliantheae alliance</taxon>
        <taxon>Heliantheae</taxon>
        <taxon>Helianthus</taxon>
    </lineage>
</organism>